<evidence type="ECO:0000313" key="1">
    <source>
        <dbReference type="EMBL" id="KAH9381131.1"/>
    </source>
</evidence>
<dbReference type="VEuPathDB" id="VectorBase:HLOH_051628"/>
<dbReference type="EMBL" id="JABSTR010000011">
    <property type="protein sequence ID" value="KAH9381131.1"/>
    <property type="molecule type" value="Genomic_DNA"/>
</dbReference>
<evidence type="ECO:0000313" key="2">
    <source>
        <dbReference type="Proteomes" id="UP000821853"/>
    </source>
</evidence>
<name>A0A9J6H1D6_HAELO</name>
<reference evidence="1 2" key="1">
    <citation type="journal article" date="2020" name="Cell">
        <title>Large-Scale Comparative Analyses of Tick Genomes Elucidate Their Genetic Diversity and Vector Capacities.</title>
        <authorList>
            <consortium name="Tick Genome and Microbiome Consortium (TIGMIC)"/>
            <person name="Jia N."/>
            <person name="Wang J."/>
            <person name="Shi W."/>
            <person name="Du L."/>
            <person name="Sun Y."/>
            <person name="Zhan W."/>
            <person name="Jiang J.F."/>
            <person name="Wang Q."/>
            <person name="Zhang B."/>
            <person name="Ji P."/>
            <person name="Bell-Sakyi L."/>
            <person name="Cui X.M."/>
            <person name="Yuan T.T."/>
            <person name="Jiang B.G."/>
            <person name="Yang W.F."/>
            <person name="Lam T.T."/>
            <person name="Chang Q.C."/>
            <person name="Ding S.J."/>
            <person name="Wang X.J."/>
            <person name="Zhu J.G."/>
            <person name="Ruan X.D."/>
            <person name="Zhao L."/>
            <person name="Wei J.T."/>
            <person name="Ye R.Z."/>
            <person name="Que T.C."/>
            <person name="Du C.H."/>
            <person name="Zhou Y.H."/>
            <person name="Cheng J.X."/>
            <person name="Dai P.F."/>
            <person name="Guo W.B."/>
            <person name="Han X.H."/>
            <person name="Huang E.J."/>
            <person name="Li L.F."/>
            <person name="Wei W."/>
            <person name="Gao Y.C."/>
            <person name="Liu J.Z."/>
            <person name="Shao H.Z."/>
            <person name="Wang X."/>
            <person name="Wang C.C."/>
            <person name="Yang T.C."/>
            <person name="Huo Q.B."/>
            <person name="Li W."/>
            <person name="Chen H.Y."/>
            <person name="Chen S.E."/>
            <person name="Zhou L.G."/>
            <person name="Ni X.B."/>
            <person name="Tian J.H."/>
            <person name="Sheng Y."/>
            <person name="Liu T."/>
            <person name="Pan Y.S."/>
            <person name="Xia L.Y."/>
            <person name="Li J."/>
            <person name="Zhao F."/>
            <person name="Cao W.C."/>
        </authorList>
    </citation>
    <scope>NUCLEOTIDE SEQUENCE [LARGE SCALE GENOMIC DNA]</scope>
    <source>
        <strain evidence="1">HaeL-2018</strain>
    </source>
</reference>
<dbReference type="Proteomes" id="UP000821853">
    <property type="component" value="Chromosome 9"/>
</dbReference>
<proteinExistence type="predicted"/>
<dbReference type="AlphaFoldDB" id="A0A9J6H1D6"/>
<sequence length="70" mass="8426">MPYKQLKEVVLGELRMTAHEYRRMFLAVTRQEGESWSQVATRLETMFSCYLRSRNVETFERLQKLRLLIG</sequence>
<comment type="caution">
    <text evidence="1">The sequence shown here is derived from an EMBL/GenBank/DDBJ whole genome shotgun (WGS) entry which is preliminary data.</text>
</comment>
<organism evidence="1 2">
    <name type="scientific">Haemaphysalis longicornis</name>
    <name type="common">Bush tick</name>
    <dbReference type="NCBI Taxonomy" id="44386"/>
    <lineage>
        <taxon>Eukaryota</taxon>
        <taxon>Metazoa</taxon>
        <taxon>Ecdysozoa</taxon>
        <taxon>Arthropoda</taxon>
        <taxon>Chelicerata</taxon>
        <taxon>Arachnida</taxon>
        <taxon>Acari</taxon>
        <taxon>Parasitiformes</taxon>
        <taxon>Ixodida</taxon>
        <taxon>Ixodoidea</taxon>
        <taxon>Ixodidae</taxon>
        <taxon>Haemaphysalinae</taxon>
        <taxon>Haemaphysalis</taxon>
    </lineage>
</organism>
<keyword evidence="2" id="KW-1185">Reference proteome</keyword>
<dbReference type="OrthoDB" id="6437161at2759"/>
<protein>
    <submittedName>
        <fullName evidence="1">Uncharacterized protein</fullName>
    </submittedName>
</protein>
<dbReference type="OMA" id="SAGEYHW"/>
<accession>A0A9J6H1D6</accession>
<gene>
    <name evidence="1" type="ORF">HPB48_020788</name>
</gene>